<dbReference type="InterPro" id="IPR040256">
    <property type="entry name" value="At4g02000-like"/>
</dbReference>
<sequence>IVLDNRRRDFGLCYLFYVSETVSMDSDSTSSSPGGVQKGNWSSIFPNVSEDSACSLEWIDSETVGGSKIGKPRCCDDITVKRETLDYARICVEVPAETTYPTTLRFDMGNGKIAVVGVEYSWKPQVCTHCKVFGDMTRSCPNTATWVPKQKIVEKDATQEEEKDTKGSSQQVFETEEVHHIHLAKSVVNKEGDNQLEGAAISNIFVAIADHQEESVEVNNPLAIVVVADEVEPIVVVEECQEGTQNEELDEEVVPCYVIEGQQDMEEVEEVKDQYREEQQNFQLLCKDGHPEQLAQEEPIKEVEVFKDNILKLFQQKLKGVKGNTTP</sequence>
<feature type="coiled-coil region" evidence="1">
    <location>
        <begin position="258"/>
        <end position="288"/>
    </location>
</feature>
<evidence type="ECO:0008006" key="4">
    <source>
        <dbReference type="Google" id="ProtNLM"/>
    </source>
</evidence>
<name>A0A7J6W7P9_THATH</name>
<gene>
    <name evidence="2" type="ORF">FRX31_016973</name>
</gene>
<evidence type="ECO:0000313" key="3">
    <source>
        <dbReference type="Proteomes" id="UP000554482"/>
    </source>
</evidence>
<reference evidence="2 3" key="1">
    <citation type="submission" date="2020-06" db="EMBL/GenBank/DDBJ databases">
        <title>Transcriptomic and genomic resources for Thalictrum thalictroides and T. hernandezii: Facilitating candidate gene discovery in an emerging model plant lineage.</title>
        <authorList>
            <person name="Arias T."/>
            <person name="Riano-Pachon D.M."/>
            <person name="Di Stilio V.S."/>
        </authorList>
    </citation>
    <scope>NUCLEOTIDE SEQUENCE [LARGE SCALE GENOMIC DNA]</scope>
    <source>
        <strain evidence="3">cv. WT478/WT964</strain>
        <tissue evidence="2">Leaves</tissue>
    </source>
</reference>
<feature type="non-terminal residue" evidence="2">
    <location>
        <position position="1"/>
    </location>
</feature>
<evidence type="ECO:0000256" key="1">
    <source>
        <dbReference type="SAM" id="Coils"/>
    </source>
</evidence>
<dbReference type="PANTHER" id="PTHR31286:SF165">
    <property type="entry name" value="DUF4283 DOMAIN-CONTAINING PROTEIN"/>
    <property type="match status" value="1"/>
</dbReference>
<dbReference type="PANTHER" id="PTHR31286">
    <property type="entry name" value="GLYCINE-RICH CELL WALL STRUCTURAL PROTEIN 1.8-LIKE"/>
    <property type="match status" value="1"/>
</dbReference>
<comment type="caution">
    <text evidence="2">The sequence shown here is derived from an EMBL/GenBank/DDBJ whole genome shotgun (WGS) entry which is preliminary data.</text>
</comment>
<dbReference type="AlphaFoldDB" id="A0A7J6W7P9"/>
<keyword evidence="3" id="KW-1185">Reference proteome</keyword>
<evidence type="ECO:0000313" key="2">
    <source>
        <dbReference type="EMBL" id="KAF5193439.1"/>
    </source>
</evidence>
<proteinExistence type="predicted"/>
<protein>
    <recommendedName>
        <fullName evidence="4">Zinc knuckle (CCHC-type) family protein</fullName>
    </recommendedName>
</protein>
<dbReference type="EMBL" id="JABWDY010020048">
    <property type="protein sequence ID" value="KAF5193439.1"/>
    <property type="molecule type" value="Genomic_DNA"/>
</dbReference>
<dbReference type="Proteomes" id="UP000554482">
    <property type="component" value="Unassembled WGS sequence"/>
</dbReference>
<accession>A0A7J6W7P9</accession>
<keyword evidence="1" id="KW-0175">Coiled coil</keyword>
<organism evidence="2 3">
    <name type="scientific">Thalictrum thalictroides</name>
    <name type="common">Rue-anemone</name>
    <name type="synonym">Anemone thalictroides</name>
    <dbReference type="NCBI Taxonomy" id="46969"/>
    <lineage>
        <taxon>Eukaryota</taxon>
        <taxon>Viridiplantae</taxon>
        <taxon>Streptophyta</taxon>
        <taxon>Embryophyta</taxon>
        <taxon>Tracheophyta</taxon>
        <taxon>Spermatophyta</taxon>
        <taxon>Magnoliopsida</taxon>
        <taxon>Ranunculales</taxon>
        <taxon>Ranunculaceae</taxon>
        <taxon>Thalictroideae</taxon>
        <taxon>Thalictrum</taxon>
    </lineage>
</organism>
<dbReference type="OrthoDB" id="1939300at2759"/>